<keyword evidence="3" id="KW-0813">Transport</keyword>
<evidence type="ECO:0000256" key="2">
    <source>
        <dbReference type="ARBA" id="ARBA00023121"/>
    </source>
</evidence>
<evidence type="ECO:0000313" key="5">
    <source>
        <dbReference type="EMBL" id="KFD61777.1"/>
    </source>
</evidence>
<dbReference type="SUPFAM" id="SSF50814">
    <property type="entry name" value="Lipocalins"/>
    <property type="match status" value="1"/>
</dbReference>
<organism evidence="5">
    <name type="scientific">Trichuris suis</name>
    <name type="common">pig whipworm</name>
    <dbReference type="NCBI Taxonomy" id="68888"/>
    <lineage>
        <taxon>Eukaryota</taxon>
        <taxon>Metazoa</taxon>
        <taxon>Ecdysozoa</taxon>
        <taxon>Nematoda</taxon>
        <taxon>Enoplea</taxon>
        <taxon>Dorylaimia</taxon>
        <taxon>Trichinellida</taxon>
        <taxon>Trichuridae</taxon>
        <taxon>Trichuris</taxon>
    </lineage>
</organism>
<dbReference type="InterPro" id="IPR031259">
    <property type="entry name" value="ILBP"/>
</dbReference>
<evidence type="ECO:0000259" key="4">
    <source>
        <dbReference type="PROSITE" id="PS00214"/>
    </source>
</evidence>
<evidence type="ECO:0000256" key="3">
    <source>
        <dbReference type="RuleBase" id="RU003696"/>
    </source>
</evidence>
<dbReference type="PROSITE" id="PS00214">
    <property type="entry name" value="FABP"/>
    <property type="match status" value="1"/>
</dbReference>
<dbReference type="FunFam" id="2.40.128.20:FF:000001">
    <property type="entry name" value="Fatty acid-binding protein, adipocyte"/>
    <property type="match status" value="1"/>
</dbReference>
<dbReference type="InterPro" id="IPR000463">
    <property type="entry name" value="Fatty_acid-bd"/>
</dbReference>
<dbReference type="PANTHER" id="PTHR11955">
    <property type="entry name" value="FATTY ACID BINDING PROTEIN"/>
    <property type="match status" value="1"/>
</dbReference>
<sequence>MSAKFVGRYKLTSSENFEAFMKELGVNFMLRKLAHAAIVTVEIIEEEDGYWTLKNDSPFRHLQVRFRLGEPVEETTPDGRRVMTTFTMDGDKLIQYQKATKSNEKDTIITRELRDDKLITTCRCEDVSCVRVLHRID</sequence>
<dbReference type="CDD" id="cd00742">
    <property type="entry name" value="FABP"/>
    <property type="match status" value="1"/>
</dbReference>
<name>A0A085MX31_9BILA</name>
<dbReference type="InterPro" id="IPR012674">
    <property type="entry name" value="Calycin"/>
</dbReference>
<reference evidence="5" key="1">
    <citation type="journal article" date="2014" name="Nat. Genet.">
        <title>Genome and transcriptome of the porcine whipworm Trichuris suis.</title>
        <authorList>
            <person name="Jex A.R."/>
            <person name="Nejsum P."/>
            <person name="Schwarz E.M."/>
            <person name="Hu L."/>
            <person name="Young N.D."/>
            <person name="Hall R.S."/>
            <person name="Korhonen P.K."/>
            <person name="Liao S."/>
            <person name="Thamsborg S."/>
            <person name="Xia J."/>
            <person name="Xu P."/>
            <person name="Wang S."/>
            <person name="Scheerlinck J.P."/>
            <person name="Hofmann A."/>
            <person name="Sternberg P.W."/>
            <person name="Wang J."/>
            <person name="Gasser R.B."/>
        </authorList>
    </citation>
    <scope>NUCLEOTIDE SEQUENCE [LARGE SCALE GENOMIC DNA]</scope>
    <source>
        <strain evidence="5">DCEP-RM93F</strain>
    </source>
</reference>
<dbReference type="EMBL" id="KL367611">
    <property type="protein sequence ID" value="KFD61777.1"/>
    <property type="molecule type" value="Genomic_DNA"/>
</dbReference>
<dbReference type="Gene3D" id="2.40.128.20">
    <property type="match status" value="1"/>
</dbReference>
<protein>
    <recommendedName>
        <fullName evidence="4">Cytosolic fatty-acid binding proteins domain-containing protein</fullName>
    </recommendedName>
</protein>
<dbReference type="InterPro" id="IPR000566">
    <property type="entry name" value="Lipocln_cytosolic_FA-bd_dom"/>
</dbReference>
<feature type="domain" description="Cytosolic fatty-acid binding proteins" evidence="4">
    <location>
        <begin position="7"/>
        <end position="24"/>
    </location>
</feature>
<keyword evidence="2" id="KW-0446">Lipid-binding</keyword>
<dbReference type="Proteomes" id="UP000030758">
    <property type="component" value="Unassembled WGS sequence"/>
</dbReference>
<dbReference type="Pfam" id="PF00061">
    <property type="entry name" value="Lipocalin"/>
    <property type="match status" value="1"/>
</dbReference>
<gene>
    <name evidence="5" type="ORF">M514_04333</name>
</gene>
<dbReference type="PRINTS" id="PR00178">
    <property type="entry name" value="FATTYACIDBP"/>
</dbReference>
<comment type="similarity">
    <text evidence="1 3">Belongs to the calycin superfamily. Fatty-acid binding protein (FABP) family.</text>
</comment>
<dbReference type="GO" id="GO:0005504">
    <property type="term" value="F:fatty acid binding"/>
    <property type="evidence" value="ECO:0007669"/>
    <property type="project" value="UniProtKB-ARBA"/>
</dbReference>
<dbReference type="AlphaFoldDB" id="A0A085MX31"/>
<proteinExistence type="inferred from homology"/>
<evidence type="ECO:0000256" key="1">
    <source>
        <dbReference type="ARBA" id="ARBA00008390"/>
    </source>
</evidence>
<accession>A0A085MX31</accession>